<organism evidence="2 3">
    <name type="scientific">Yinghuangia aomiensis</name>
    <dbReference type="NCBI Taxonomy" id="676205"/>
    <lineage>
        <taxon>Bacteria</taxon>
        <taxon>Bacillati</taxon>
        <taxon>Actinomycetota</taxon>
        <taxon>Actinomycetes</taxon>
        <taxon>Kitasatosporales</taxon>
        <taxon>Streptomycetaceae</taxon>
        <taxon>Yinghuangia</taxon>
    </lineage>
</organism>
<gene>
    <name evidence="2" type="ORF">GCM10023205_16540</name>
</gene>
<keyword evidence="3" id="KW-1185">Reference proteome</keyword>
<accession>A0ABP9GWU9</accession>
<evidence type="ECO:0008006" key="4">
    <source>
        <dbReference type="Google" id="ProtNLM"/>
    </source>
</evidence>
<reference evidence="3" key="1">
    <citation type="journal article" date="2019" name="Int. J. Syst. Evol. Microbiol.">
        <title>The Global Catalogue of Microorganisms (GCM) 10K type strain sequencing project: providing services to taxonomists for standard genome sequencing and annotation.</title>
        <authorList>
            <consortium name="The Broad Institute Genomics Platform"/>
            <consortium name="The Broad Institute Genome Sequencing Center for Infectious Disease"/>
            <person name="Wu L."/>
            <person name="Ma J."/>
        </authorList>
    </citation>
    <scope>NUCLEOTIDE SEQUENCE [LARGE SCALE GENOMIC DNA]</scope>
    <source>
        <strain evidence="3">JCM 17986</strain>
    </source>
</reference>
<protein>
    <recommendedName>
        <fullName evidence="4">LTXXQ motif family protein</fullName>
    </recommendedName>
</protein>
<evidence type="ECO:0000256" key="1">
    <source>
        <dbReference type="SAM" id="SignalP"/>
    </source>
</evidence>
<dbReference type="RefSeq" id="WP_345674661.1">
    <property type="nucleotide sequence ID" value="NZ_BAABHS010000005.1"/>
</dbReference>
<keyword evidence="1" id="KW-0732">Signal</keyword>
<proteinExistence type="predicted"/>
<sequence>MARSTRVLALGAVLAAAAALGAGPAVADTGTPSTAPSAQSDAAQKAAQKAAEKADKAAAKNAAKFCARVPVLETRLNKALTRLNGGAKDAGSIAAVQARIDRQKALGHPEIATLLGDRLAARQALLPILTKGKTDLDAVKNWCAAQPKPASSPSGKE</sequence>
<evidence type="ECO:0000313" key="3">
    <source>
        <dbReference type="Proteomes" id="UP001500466"/>
    </source>
</evidence>
<comment type="caution">
    <text evidence="2">The sequence shown here is derived from an EMBL/GenBank/DDBJ whole genome shotgun (WGS) entry which is preliminary data.</text>
</comment>
<name>A0ABP9GWU9_9ACTN</name>
<dbReference type="Proteomes" id="UP001500466">
    <property type="component" value="Unassembled WGS sequence"/>
</dbReference>
<feature type="signal peptide" evidence="1">
    <location>
        <begin position="1"/>
        <end position="27"/>
    </location>
</feature>
<feature type="chain" id="PRO_5046812608" description="LTXXQ motif family protein" evidence="1">
    <location>
        <begin position="28"/>
        <end position="157"/>
    </location>
</feature>
<dbReference type="EMBL" id="BAABHS010000005">
    <property type="protein sequence ID" value="GAA4955355.1"/>
    <property type="molecule type" value="Genomic_DNA"/>
</dbReference>
<evidence type="ECO:0000313" key="2">
    <source>
        <dbReference type="EMBL" id="GAA4955355.1"/>
    </source>
</evidence>